<evidence type="ECO:0000256" key="1">
    <source>
        <dbReference type="ARBA" id="ARBA00023284"/>
    </source>
</evidence>
<dbReference type="EMBL" id="CAJNOK010017654">
    <property type="protein sequence ID" value="CAF1268225.1"/>
    <property type="molecule type" value="Genomic_DNA"/>
</dbReference>
<dbReference type="Pfam" id="PF10262">
    <property type="entry name" value="Rdx"/>
    <property type="match status" value="1"/>
</dbReference>
<evidence type="ECO:0000313" key="2">
    <source>
        <dbReference type="EMBL" id="CAF1268225.1"/>
    </source>
</evidence>
<protein>
    <submittedName>
        <fullName evidence="2">Uncharacterized protein</fullName>
    </submittedName>
</protein>
<dbReference type="Proteomes" id="UP000677228">
    <property type="component" value="Unassembled WGS sequence"/>
</dbReference>
<dbReference type="AlphaFoldDB" id="A0A8S2ENX3"/>
<dbReference type="SUPFAM" id="SSF52833">
    <property type="entry name" value="Thioredoxin-like"/>
    <property type="match status" value="1"/>
</dbReference>
<organism evidence="2 4">
    <name type="scientific">Didymodactylos carnosus</name>
    <dbReference type="NCBI Taxonomy" id="1234261"/>
    <lineage>
        <taxon>Eukaryota</taxon>
        <taxon>Metazoa</taxon>
        <taxon>Spiralia</taxon>
        <taxon>Gnathifera</taxon>
        <taxon>Rotifera</taxon>
        <taxon>Eurotatoria</taxon>
        <taxon>Bdelloidea</taxon>
        <taxon>Philodinida</taxon>
        <taxon>Philodinidae</taxon>
        <taxon>Didymodactylos</taxon>
    </lineage>
</organism>
<dbReference type="InterPro" id="IPR036249">
    <property type="entry name" value="Thioredoxin-like_sf"/>
</dbReference>
<dbReference type="NCBIfam" id="TIGR02174">
    <property type="entry name" value="CXXU_selWTH"/>
    <property type="match status" value="1"/>
</dbReference>
<gene>
    <name evidence="2" type="ORF">OVA965_LOCUS27055</name>
    <name evidence="3" type="ORF">TMI583_LOCUS27798</name>
</gene>
<comment type="caution">
    <text evidence="2">The sequence shown here is derived from an EMBL/GenBank/DDBJ whole genome shotgun (WGS) entry which is preliminary data.</text>
</comment>
<sequence length="97" mass="10945">MSQKPIVHVEYDGAGYEPRYQVLREQILRKVPESTVTGAQGRSSSFEVTLNNKEIFSKLKVGQFPNSDKITEEVNNAAENRETQQVTEVDKNSCTII</sequence>
<accession>A0A8S2ENX3</accession>
<dbReference type="InterPro" id="IPR011893">
    <property type="entry name" value="Selenoprotein_Rdx-typ"/>
</dbReference>
<evidence type="ECO:0000313" key="4">
    <source>
        <dbReference type="Proteomes" id="UP000677228"/>
    </source>
</evidence>
<keyword evidence="1" id="KW-0676">Redox-active center</keyword>
<proteinExistence type="predicted"/>
<dbReference type="Proteomes" id="UP000682733">
    <property type="component" value="Unassembled WGS sequence"/>
</dbReference>
<dbReference type="Gene3D" id="3.40.30.10">
    <property type="entry name" value="Glutaredoxin"/>
    <property type="match status" value="1"/>
</dbReference>
<evidence type="ECO:0000313" key="3">
    <source>
        <dbReference type="EMBL" id="CAF4074002.1"/>
    </source>
</evidence>
<reference evidence="2" key="1">
    <citation type="submission" date="2021-02" db="EMBL/GenBank/DDBJ databases">
        <authorList>
            <person name="Nowell W R."/>
        </authorList>
    </citation>
    <scope>NUCLEOTIDE SEQUENCE</scope>
</reference>
<name>A0A8S2ENX3_9BILA</name>
<dbReference type="EMBL" id="CAJOBA010039215">
    <property type="protein sequence ID" value="CAF4074002.1"/>
    <property type="molecule type" value="Genomic_DNA"/>
</dbReference>